<dbReference type="EMBL" id="BKCJ010001183">
    <property type="protein sequence ID" value="GEU39508.1"/>
    <property type="molecule type" value="Genomic_DNA"/>
</dbReference>
<name>A0A6L2JR18_TANCI</name>
<evidence type="ECO:0000313" key="4">
    <source>
        <dbReference type="EMBL" id="GEU39508.1"/>
    </source>
</evidence>
<dbReference type="PANTHER" id="PTHR37984">
    <property type="entry name" value="PROTEIN CBG26694"/>
    <property type="match status" value="1"/>
</dbReference>
<dbReference type="PANTHER" id="PTHR37984:SF5">
    <property type="entry name" value="PROTEIN NYNRIN-LIKE"/>
    <property type="match status" value="1"/>
</dbReference>
<dbReference type="AlphaFoldDB" id="A0A6L2JR18"/>
<proteinExistence type="predicted"/>
<dbReference type="GO" id="GO:0015074">
    <property type="term" value="P:DNA integration"/>
    <property type="evidence" value="ECO:0007669"/>
    <property type="project" value="InterPro"/>
</dbReference>
<comment type="caution">
    <text evidence="4">The sequence shown here is derived from an EMBL/GenBank/DDBJ whole genome shotgun (WGS) entry which is preliminary data.</text>
</comment>
<protein>
    <recommendedName>
        <fullName evidence="3">Integrase catalytic domain-containing protein</fullName>
    </recommendedName>
</protein>
<feature type="region of interest" description="Disordered" evidence="2">
    <location>
        <begin position="748"/>
        <end position="773"/>
    </location>
</feature>
<evidence type="ECO:0000256" key="2">
    <source>
        <dbReference type="SAM" id="MobiDB-lite"/>
    </source>
</evidence>
<evidence type="ECO:0000256" key="1">
    <source>
        <dbReference type="SAM" id="Coils"/>
    </source>
</evidence>
<dbReference type="GO" id="GO:0003676">
    <property type="term" value="F:nucleic acid binding"/>
    <property type="evidence" value="ECO:0007669"/>
    <property type="project" value="InterPro"/>
</dbReference>
<dbReference type="Gene3D" id="3.30.420.10">
    <property type="entry name" value="Ribonuclease H-like superfamily/Ribonuclease H"/>
    <property type="match status" value="1"/>
</dbReference>
<dbReference type="PROSITE" id="PS50994">
    <property type="entry name" value="INTEGRASE"/>
    <property type="match status" value="1"/>
</dbReference>
<dbReference type="Pfam" id="PF00665">
    <property type="entry name" value="rve"/>
    <property type="match status" value="1"/>
</dbReference>
<reference evidence="4" key="1">
    <citation type="journal article" date="2019" name="Sci. Rep.">
        <title>Draft genome of Tanacetum cinerariifolium, the natural source of mosquito coil.</title>
        <authorList>
            <person name="Yamashiro T."/>
            <person name="Shiraishi A."/>
            <person name="Satake H."/>
            <person name="Nakayama K."/>
        </authorList>
    </citation>
    <scope>NUCLEOTIDE SEQUENCE</scope>
</reference>
<feature type="domain" description="Integrase catalytic" evidence="3">
    <location>
        <begin position="228"/>
        <end position="338"/>
    </location>
</feature>
<dbReference type="InterPro" id="IPR001584">
    <property type="entry name" value="Integrase_cat-core"/>
</dbReference>
<keyword evidence="1" id="KW-0175">Coiled coil</keyword>
<feature type="coiled-coil region" evidence="1">
    <location>
        <begin position="130"/>
        <end position="161"/>
    </location>
</feature>
<accession>A0A6L2JR18</accession>
<dbReference type="InterPro" id="IPR036397">
    <property type="entry name" value="RNaseH_sf"/>
</dbReference>
<evidence type="ECO:0000259" key="3">
    <source>
        <dbReference type="PROSITE" id="PS50994"/>
    </source>
</evidence>
<dbReference type="InterPro" id="IPR050951">
    <property type="entry name" value="Retrovirus_Pol_polyprotein"/>
</dbReference>
<gene>
    <name evidence="4" type="ORF">Tci_011486</name>
</gene>
<sequence>MLLAMKDEAGRNLKVEENDFMLDNSYGDETLEEIIATVMMMAQIQLDDGNAEIVPSYDAKPVSEVNASPKVHEQVSHEKRKTIIYTFYDDQIDSSIIFDDPYVENNGGTSEHDSNAHDEYHETQMMAYNVQRKSKNQKQLNNELKKQKDLLQKELKTIKDKKGVENLAADHLSRLENPNIEILTKKDTADEFPDENLMMLKVKLNEAEPRICSENIMRRCVARKEILEILAHCYSRLTVDTTAPLGKKCILVAADYVSKWVEAQALPTTDACVVVKFLRYVFARFIVPKALISDRGTHLCNSQLEKALQKYGVHHRVSTAYHPQSNGQTKVTNRAIKRNPKRSVGYNPKDWSEYLTMHYGHSELPTIPRPDAPLSAAVNNVPRLVDKKGGSYAAIALKLEPRKFSKRKKRMLCYLVEIKPYYLKCIKDGPFKPKTAEGGSYAAIALKLEPRKFSKRKKRMLCYLVEIKPYYLKCIKDDPFKPKTAEGLRNADHTQTLDLADIYGRFVYEDYLIQRRYLDTKKAFTTTPSRTAISTAFLSNNVIHDFQENFDDEVDERSSEEYLKDLDIEFYERAFLKNSKCFIKRRKNFSSKKANENTECYKCGKKANPKVQKDYKAEYKKIKAKLALLEANPSTSQTPKTLQPKNKALADDELTVRKNHACNGEWIYITMRKVERLNPDIKLPNFNIGRVLVPKSHVVNESLKPTNTSITPESSKDYDAKSLIPLPPMKNLQGASLSSEVMPLTLQPHTPKKRPGLGIMKHTKPETQDSLNKSVSGTVIVDETEPTTPSVPTEVKDTEQESNINELTKLVRMLIDGKVKNKIYRFNKMSHLRHDRVIHIRGGVLAESSSSSESSIGVKYNTCGSTVHSTIDHNEFDYFKRDIYAAGSENRPPMLNKENYVPWLSRLLRYAKSRPNEKLIYNSIMNGPYVKRMIPEPCDAAREVPVNETFYEETNDELTEKELIQVEAKDRAI</sequence>
<organism evidence="4">
    <name type="scientific">Tanacetum cinerariifolium</name>
    <name type="common">Dalmatian daisy</name>
    <name type="synonym">Chrysanthemum cinerariifolium</name>
    <dbReference type="NCBI Taxonomy" id="118510"/>
    <lineage>
        <taxon>Eukaryota</taxon>
        <taxon>Viridiplantae</taxon>
        <taxon>Streptophyta</taxon>
        <taxon>Embryophyta</taxon>
        <taxon>Tracheophyta</taxon>
        <taxon>Spermatophyta</taxon>
        <taxon>Magnoliopsida</taxon>
        <taxon>eudicotyledons</taxon>
        <taxon>Gunneridae</taxon>
        <taxon>Pentapetalae</taxon>
        <taxon>asterids</taxon>
        <taxon>campanulids</taxon>
        <taxon>Asterales</taxon>
        <taxon>Asteraceae</taxon>
        <taxon>Asteroideae</taxon>
        <taxon>Anthemideae</taxon>
        <taxon>Anthemidinae</taxon>
        <taxon>Tanacetum</taxon>
    </lineage>
</organism>
<dbReference type="InterPro" id="IPR012337">
    <property type="entry name" value="RNaseH-like_sf"/>
</dbReference>
<dbReference type="SUPFAM" id="SSF53098">
    <property type="entry name" value="Ribonuclease H-like"/>
    <property type="match status" value="1"/>
</dbReference>